<sequence length="241" mass="27489">MQELVYVAMAFIERCDNQDSLRTLIEDLSQTLARFGFRYFMMTRLPNLGEDAEPYIIAHTWPPEWLVRYREGRFFWNDPVSLVSLTSPRPFSWSEARKASRRTRIAQQIASEARSIGLVDGVGFPMGDPSSVQAVVSLAADQPVQLDLLEREMLHLVCLHAEMRAAELYDRTRSAIGRISEREREVLRWIANGKSAFDVGTILTISERTVKEHLQKAREKLNASTTTHAVAKAIKSRQIIL</sequence>
<evidence type="ECO:0000313" key="5">
    <source>
        <dbReference type="EMBL" id="KKB09425.1"/>
    </source>
</evidence>
<dbReference type="InterPro" id="IPR036388">
    <property type="entry name" value="WH-like_DNA-bd_sf"/>
</dbReference>
<dbReference type="GO" id="GO:0006355">
    <property type="term" value="P:regulation of DNA-templated transcription"/>
    <property type="evidence" value="ECO:0007669"/>
    <property type="project" value="InterPro"/>
</dbReference>
<dbReference type="InterPro" id="IPR000792">
    <property type="entry name" value="Tscrpt_reg_LuxR_C"/>
</dbReference>
<evidence type="ECO:0000256" key="3">
    <source>
        <dbReference type="ARBA" id="ARBA00023163"/>
    </source>
</evidence>
<feature type="domain" description="HTH luxR-type" evidence="4">
    <location>
        <begin position="172"/>
        <end position="237"/>
    </location>
</feature>
<evidence type="ECO:0000259" key="4">
    <source>
        <dbReference type="PROSITE" id="PS50043"/>
    </source>
</evidence>
<dbReference type="AlphaFoldDB" id="A0A0F5FLH7"/>
<dbReference type="Pfam" id="PF03472">
    <property type="entry name" value="Autoind_bind"/>
    <property type="match status" value="1"/>
</dbReference>
<keyword evidence="6" id="KW-1185">Reference proteome</keyword>
<protein>
    <recommendedName>
        <fullName evidence="4">HTH luxR-type domain-containing protein</fullName>
    </recommendedName>
</protein>
<dbReference type="PANTHER" id="PTHR44688:SF16">
    <property type="entry name" value="DNA-BINDING TRANSCRIPTIONAL ACTIVATOR DEVR_DOSR"/>
    <property type="match status" value="1"/>
</dbReference>
<dbReference type="PRINTS" id="PR00038">
    <property type="entry name" value="HTHLUXR"/>
</dbReference>
<name>A0A0F5FLH7_9HYPH</name>
<proteinExistence type="predicted"/>
<dbReference type="SUPFAM" id="SSF75516">
    <property type="entry name" value="Pheromone-binding domain of LuxR-like quorum-sensing transcription factors"/>
    <property type="match status" value="1"/>
</dbReference>
<dbReference type="PATRIC" id="fig|429727.3.peg.1177"/>
<dbReference type="GO" id="GO:0003677">
    <property type="term" value="F:DNA binding"/>
    <property type="evidence" value="ECO:0007669"/>
    <property type="project" value="UniProtKB-KW"/>
</dbReference>
<dbReference type="OrthoDB" id="3170288at2"/>
<dbReference type="PROSITE" id="PS50043">
    <property type="entry name" value="HTH_LUXR_2"/>
    <property type="match status" value="1"/>
</dbReference>
<keyword evidence="1" id="KW-0805">Transcription regulation</keyword>
<dbReference type="Proteomes" id="UP000033649">
    <property type="component" value="Unassembled WGS sequence"/>
</dbReference>
<dbReference type="EMBL" id="JZEY01000054">
    <property type="protein sequence ID" value="KKB09425.1"/>
    <property type="molecule type" value="Genomic_DNA"/>
</dbReference>
<keyword evidence="3" id="KW-0804">Transcription</keyword>
<dbReference type="RefSeq" id="WP_046104118.1">
    <property type="nucleotide sequence ID" value="NZ_JZEY01000054.1"/>
</dbReference>
<dbReference type="STRING" id="429727.VE26_05690"/>
<dbReference type="Gene3D" id="1.10.10.10">
    <property type="entry name" value="Winged helix-like DNA-binding domain superfamily/Winged helix DNA-binding domain"/>
    <property type="match status" value="1"/>
</dbReference>
<keyword evidence="2" id="KW-0238">DNA-binding</keyword>
<dbReference type="Pfam" id="PF00196">
    <property type="entry name" value="GerE"/>
    <property type="match status" value="1"/>
</dbReference>
<dbReference type="SMART" id="SM00421">
    <property type="entry name" value="HTH_LUXR"/>
    <property type="match status" value="1"/>
</dbReference>
<dbReference type="Gene3D" id="3.30.450.80">
    <property type="entry name" value="Transcription factor LuxR-like, autoinducer-binding domain"/>
    <property type="match status" value="1"/>
</dbReference>
<dbReference type="InterPro" id="IPR016032">
    <property type="entry name" value="Sig_transdc_resp-reg_C-effctor"/>
</dbReference>
<dbReference type="InterPro" id="IPR005143">
    <property type="entry name" value="TF_LuxR_autoind-bd_dom"/>
</dbReference>
<evidence type="ECO:0000256" key="1">
    <source>
        <dbReference type="ARBA" id="ARBA00023015"/>
    </source>
</evidence>
<reference evidence="5 6" key="1">
    <citation type="submission" date="2015-03" db="EMBL/GenBank/DDBJ databases">
        <authorList>
            <person name="Hassan Y."/>
            <person name="Lepp D."/>
            <person name="Li X.-Z."/>
            <person name="Zhou T."/>
        </authorList>
    </citation>
    <scope>NUCLEOTIDE SEQUENCE [LARGE SCALE GENOMIC DNA]</scope>
    <source>
        <strain evidence="5 6">IPL18</strain>
    </source>
</reference>
<organism evidence="5 6">
    <name type="scientific">Devosia chinhatensis</name>
    <dbReference type="NCBI Taxonomy" id="429727"/>
    <lineage>
        <taxon>Bacteria</taxon>
        <taxon>Pseudomonadati</taxon>
        <taxon>Pseudomonadota</taxon>
        <taxon>Alphaproteobacteria</taxon>
        <taxon>Hyphomicrobiales</taxon>
        <taxon>Devosiaceae</taxon>
        <taxon>Devosia</taxon>
    </lineage>
</organism>
<dbReference type="SUPFAM" id="SSF46894">
    <property type="entry name" value="C-terminal effector domain of the bipartite response regulators"/>
    <property type="match status" value="1"/>
</dbReference>
<evidence type="ECO:0000313" key="6">
    <source>
        <dbReference type="Proteomes" id="UP000033649"/>
    </source>
</evidence>
<dbReference type="CDD" id="cd06170">
    <property type="entry name" value="LuxR_C_like"/>
    <property type="match status" value="1"/>
</dbReference>
<gene>
    <name evidence="5" type="ORF">VE26_05690</name>
</gene>
<dbReference type="PANTHER" id="PTHR44688">
    <property type="entry name" value="DNA-BINDING TRANSCRIPTIONAL ACTIVATOR DEVR_DOSR"/>
    <property type="match status" value="1"/>
</dbReference>
<comment type="caution">
    <text evidence="5">The sequence shown here is derived from an EMBL/GenBank/DDBJ whole genome shotgun (WGS) entry which is preliminary data.</text>
</comment>
<dbReference type="InterPro" id="IPR036693">
    <property type="entry name" value="TF_LuxR_autoind-bd_dom_sf"/>
</dbReference>
<evidence type="ECO:0000256" key="2">
    <source>
        <dbReference type="ARBA" id="ARBA00023125"/>
    </source>
</evidence>
<accession>A0A0F5FLH7</accession>